<organism evidence="1 2">
    <name type="scientific">Mangrovimonas yunxiaonensis</name>
    <dbReference type="NCBI Taxonomy" id="1197477"/>
    <lineage>
        <taxon>Bacteria</taxon>
        <taxon>Pseudomonadati</taxon>
        <taxon>Bacteroidota</taxon>
        <taxon>Flavobacteriia</taxon>
        <taxon>Flavobacteriales</taxon>
        <taxon>Flavobacteriaceae</taxon>
        <taxon>Mangrovimonas</taxon>
    </lineage>
</organism>
<name>A0A084TJD1_9FLAO</name>
<accession>A0A084TJD1</accession>
<dbReference type="OrthoDB" id="5616097at2"/>
<sequence length="97" mass="11079">MELNKKTAEFYEKLKQQLYETTSWPAEYLYKFIVVSDSQKIAEIEAIFDNMGAVIHTATSKNGKYTSVSVNVLLRDPEQVVKKYIEVAEKVEGVISL</sequence>
<evidence type="ECO:0008006" key="3">
    <source>
        <dbReference type="Google" id="ProtNLM"/>
    </source>
</evidence>
<gene>
    <name evidence="1" type="ORF">IA57_10230</name>
</gene>
<comment type="caution">
    <text evidence="1">The sequence shown here is derived from an EMBL/GenBank/DDBJ whole genome shotgun (WGS) entry which is preliminary data.</text>
</comment>
<dbReference type="eggNOG" id="COG2921">
    <property type="taxonomic scope" value="Bacteria"/>
</dbReference>
<reference evidence="1 2" key="1">
    <citation type="journal article" date="2014" name="Genome Announc.">
        <title>Draft Genome Sequence of the Algicidal Bacterium Mangrovimonas yunxiaonensis Strain LY01.</title>
        <authorList>
            <person name="Li Y."/>
            <person name="Zhu H."/>
            <person name="Li C."/>
            <person name="Zhang H."/>
            <person name="Chen Z."/>
            <person name="Zheng W."/>
            <person name="Xu H."/>
            <person name="Zheng T."/>
        </authorList>
    </citation>
    <scope>NUCLEOTIDE SEQUENCE [LARGE SCALE GENOMIC DNA]</scope>
    <source>
        <strain evidence="1 2">LY01</strain>
    </source>
</reference>
<reference evidence="2" key="2">
    <citation type="submission" date="2014-07" db="EMBL/GenBank/DDBJ databases">
        <title>Genome sequence of Mangrovimonas yunxiaonensis.</title>
        <authorList>
            <person name="Li Y."/>
            <person name="Zheng T."/>
        </authorList>
    </citation>
    <scope>NUCLEOTIDE SEQUENCE [LARGE SCALE GENOMIC DNA]</scope>
    <source>
        <strain evidence="2">LY01</strain>
    </source>
</reference>
<protein>
    <recommendedName>
        <fullName evidence="3">DUF493 domain-containing protein</fullName>
    </recommendedName>
</protein>
<keyword evidence="2" id="KW-1185">Reference proteome</keyword>
<dbReference type="STRING" id="1197477.IA57_10230"/>
<dbReference type="InterPro" id="IPR007454">
    <property type="entry name" value="UPF0250_YbeD-like"/>
</dbReference>
<evidence type="ECO:0000313" key="2">
    <source>
        <dbReference type="Proteomes" id="UP000028521"/>
    </source>
</evidence>
<proteinExistence type="predicted"/>
<dbReference type="InterPro" id="IPR027471">
    <property type="entry name" value="YbeD-like_sf"/>
</dbReference>
<evidence type="ECO:0000313" key="1">
    <source>
        <dbReference type="EMBL" id="KFB00817.1"/>
    </source>
</evidence>
<dbReference type="RefSeq" id="WP_036122678.1">
    <property type="nucleotide sequence ID" value="NZ_BMET01000004.1"/>
</dbReference>
<dbReference type="AlphaFoldDB" id="A0A084TJD1"/>
<dbReference type="Gene3D" id="3.30.70.260">
    <property type="match status" value="1"/>
</dbReference>
<dbReference type="EMBL" id="JPFK01000007">
    <property type="protein sequence ID" value="KFB00817.1"/>
    <property type="molecule type" value="Genomic_DNA"/>
</dbReference>
<dbReference type="SUPFAM" id="SSF117991">
    <property type="entry name" value="YbeD/HP0495-like"/>
    <property type="match status" value="1"/>
</dbReference>
<dbReference type="Proteomes" id="UP000028521">
    <property type="component" value="Unassembled WGS sequence"/>
</dbReference>
<dbReference type="Pfam" id="PF04359">
    <property type="entry name" value="DUF493"/>
    <property type="match status" value="1"/>
</dbReference>